<dbReference type="InterPro" id="IPR036873">
    <property type="entry name" value="Rhodanese-like_dom_sf"/>
</dbReference>
<accession>A0AB39BSL9</accession>
<dbReference type="SMART" id="SM00450">
    <property type="entry name" value="RHOD"/>
    <property type="match status" value="1"/>
</dbReference>
<reference evidence="3" key="1">
    <citation type="submission" date="2024-07" db="EMBL/GenBank/DDBJ databases">
        <title>Identification and characteristics of an arsenic-resistant bacterial isolate, which belongs to a novel species.</title>
        <authorList>
            <person name="Juszczyk A."/>
            <person name="Kowalczyk A."/>
            <person name="Was K."/>
            <person name="Kosowicz W."/>
            <person name="Budzyn A."/>
            <person name="Latowski D."/>
        </authorList>
    </citation>
    <scope>NUCLEOTIDE SEQUENCE</scope>
    <source>
        <strain evidence="3">As8PL</strain>
    </source>
</reference>
<dbReference type="NCBIfam" id="TIGR03167">
    <property type="entry name" value="tRNA_sel_U_synt"/>
    <property type="match status" value="1"/>
</dbReference>
<dbReference type="AlphaFoldDB" id="A0AB39BSL9"/>
<dbReference type="RefSeq" id="WP_368504133.1">
    <property type="nucleotide sequence ID" value="NZ_CP162551.1"/>
</dbReference>
<gene>
    <name evidence="3" type="primary">mnmH</name>
    <name evidence="3" type="ORF">AB3N04_19060</name>
</gene>
<dbReference type="InterPro" id="IPR027417">
    <property type="entry name" value="P-loop_NTPase"/>
</dbReference>
<feature type="domain" description="Rhodanese" evidence="2">
    <location>
        <begin position="15"/>
        <end position="139"/>
    </location>
</feature>
<dbReference type="SUPFAM" id="SSF52821">
    <property type="entry name" value="Rhodanese/Cell cycle control phosphatase"/>
    <property type="match status" value="1"/>
</dbReference>
<dbReference type="SUPFAM" id="SSF52540">
    <property type="entry name" value="P-loop containing nucleoside triphosphate hydrolases"/>
    <property type="match status" value="1"/>
</dbReference>
<dbReference type="GO" id="GO:0043828">
    <property type="term" value="F:tRNA 2-selenouridine synthase activity"/>
    <property type="evidence" value="ECO:0007669"/>
    <property type="project" value="InterPro"/>
</dbReference>
<evidence type="ECO:0000256" key="1">
    <source>
        <dbReference type="ARBA" id="ARBA00023266"/>
    </source>
</evidence>
<dbReference type="Pfam" id="PF26341">
    <property type="entry name" value="AAA_SelU"/>
    <property type="match status" value="1"/>
</dbReference>
<dbReference type="InterPro" id="IPR017582">
    <property type="entry name" value="SelU"/>
</dbReference>
<dbReference type="InterPro" id="IPR001763">
    <property type="entry name" value="Rhodanese-like_dom"/>
</dbReference>
<sequence length="355" mass="41425">MPTIDVQKVTYNQLDDEKDVYIDVRSPLEFAEYSLPSAINIPLFSNEERAKIGYIYKQESRDNAVEKGLELFSMKLPLFYRELKMRYQSNPQIRIIVYCWRGGMRSKTIAGTLSLLGIPCFQLEGGIRSYRTFIQEFLAKQMEVGHQFVVLAGPSASRKTEILDHLEDKGYPVVNLEKLANHRGSLFGHIGLTPHSQKEFEARLVRRLIELEHANHLIIEAESKRIGRVVVPSFILKGKDEGRIIEIDTPFHDRINHIHQTYRPDLHKEEFGEAISYLRKRLSHPVYMEVRKAYDENRFDDLFTLLLECYYDPRYEFKQGVDRAKGSSISFHPFEEGLSTLEKELDQLIHHSHER</sequence>
<keyword evidence="1" id="KW-0711">Selenium</keyword>
<dbReference type="NCBIfam" id="NF008750">
    <property type="entry name" value="PRK11784.1-2"/>
    <property type="match status" value="1"/>
</dbReference>
<keyword evidence="3" id="KW-0808">Transferase</keyword>
<dbReference type="EC" id="2.5.1.-" evidence="3"/>
<organism evidence="3">
    <name type="scientific">Alkalihalophilus sp. As8PL</name>
    <dbReference type="NCBI Taxonomy" id="3237103"/>
    <lineage>
        <taxon>Bacteria</taxon>
        <taxon>Bacillati</taxon>
        <taxon>Bacillota</taxon>
        <taxon>Bacilli</taxon>
        <taxon>Bacillales</taxon>
        <taxon>Bacillaceae</taxon>
        <taxon>Alkalihalophilus</taxon>
    </lineage>
</organism>
<dbReference type="Pfam" id="PF00581">
    <property type="entry name" value="Rhodanese"/>
    <property type="match status" value="1"/>
</dbReference>
<dbReference type="InterPro" id="IPR058840">
    <property type="entry name" value="AAA_SelU"/>
</dbReference>
<dbReference type="PANTHER" id="PTHR30401:SF0">
    <property type="entry name" value="TRNA 2-SELENOURIDINE SYNTHASE"/>
    <property type="match status" value="1"/>
</dbReference>
<dbReference type="EMBL" id="CP162551">
    <property type="protein sequence ID" value="XDI36748.1"/>
    <property type="molecule type" value="Genomic_DNA"/>
</dbReference>
<name>A0AB39BSL9_9BACI</name>
<proteinExistence type="predicted"/>
<protein>
    <submittedName>
        <fullName evidence="3">tRNA 2-selenouridine(34) synthase MnmH</fullName>
        <ecNumber evidence="3">2.5.1.-</ecNumber>
    </submittedName>
</protein>
<dbReference type="GO" id="GO:0002098">
    <property type="term" value="P:tRNA wobble uridine modification"/>
    <property type="evidence" value="ECO:0007669"/>
    <property type="project" value="InterPro"/>
</dbReference>
<dbReference type="PANTHER" id="PTHR30401">
    <property type="entry name" value="TRNA 2-SELENOURIDINE SYNTHASE"/>
    <property type="match status" value="1"/>
</dbReference>
<evidence type="ECO:0000313" key="3">
    <source>
        <dbReference type="EMBL" id="XDI36748.1"/>
    </source>
</evidence>
<dbReference type="Gene3D" id="3.40.250.10">
    <property type="entry name" value="Rhodanese-like domain"/>
    <property type="match status" value="1"/>
</dbReference>
<evidence type="ECO:0000259" key="2">
    <source>
        <dbReference type="PROSITE" id="PS50206"/>
    </source>
</evidence>
<dbReference type="PROSITE" id="PS50206">
    <property type="entry name" value="RHODANESE_3"/>
    <property type="match status" value="1"/>
</dbReference>